<dbReference type="AlphaFoldDB" id="A0A7R9Z433"/>
<sequence length="423" mass="46481">MSRIALTLTLTCTVFLLHTSSLLAVSDFPTLCAGGAGNLQFPNAIAERWDGGKWCRDLKWSIVHDRDEEYPSACGYCKSAPAGSKVCNICRDGSIPTRDPNTKIPLGLGYQTFSERCGFYATKVQGYTSDDVDCDVFDLGEICGCPPPKETCLLCPDGSKMTRPNTIVPGLGEPVTCQEMFVEADQFPKDSEACHRLSLFAVAYCGCPYVKPPKHAFGKQKECHLCSDGASPPNPDYVLKEYQLLGWYGGMYDEEVYQKTCGGYDWHVRFGWPDPYDPCSAYQATTGATCGCPNPPKPACEPECPEGTTFAFMKKHLSYGNHFTHFCSDRLRELSAHYPYSDESGYYLCSDANKKKLQEECCVKTSDLPNELPGTNGGGSQAILDPDELMSESNSLGFRAAAAVPFFLTAQLLFLVIEANQLF</sequence>
<feature type="signal peptide" evidence="1">
    <location>
        <begin position="1"/>
        <end position="24"/>
    </location>
</feature>
<organism evidence="2">
    <name type="scientific">Pseudictyota dubia</name>
    <dbReference type="NCBI Taxonomy" id="2749911"/>
    <lineage>
        <taxon>Eukaryota</taxon>
        <taxon>Sar</taxon>
        <taxon>Stramenopiles</taxon>
        <taxon>Ochrophyta</taxon>
        <taxon>Bacillariophyta</taxon>
        <taxon>Mediophyceae</taxon>
        <taxon>Biddulphiophycidae</taxon>
        <taxon>Eupodiscales</taxon>
        <taxon>Odontellaceae</taxon>
        <taxon>Pseudictyota</taxon>
    </lineage>
</organism>
<evidence type="ECO:0000256" key="1">
    <source>
        <dbReference type="SAM" id="SignalP"/>
    </source>
</evidence>
<name>A0A7R9Z433_9STRA</name>
<reference evidence="2" key="1">
    <citation type="submission" date="2021-01" db="EMBL/GenBank/DDBJ databases">
        <authorList>
            <person name="Corre E."/>
            <person name="Pelletier E."/>
            <person name="Niang G."/>
            <person name="Scheremetjew M."/>
            <person name="Finn R."/>
            <person name="Kale V."/>
            <person name="Holt S."/>
            <person name="Cochrane G."/>
            <person name="Meng A."/>
            <person name="Brown T."/>
            <person name="Cohen L."/>
        </authorList>
    </citation>
    <scope>NUCLEOTIDE SEQUENCE</scope>
    <source>
        <strain evidence="2">CCMP147</strain>
    </source>
</reference>
<proteinExistence type="predicted"/>
<feature type="chain" id="PRO_5031262374" evidence="1">
    <location>
        <begin position="25"/>
        <end position="423"/>
    </location>
</feature>
<keyword evidence="1" id="KW-0732">Signal</keyword>
<evidence type="ECO:0000313" key="2">
    <source>
        <dbReference type="EMBL" id="CAD8304047.1"/>
    </source>
</evidence>
<gene>
    <name evidence="2" type="ORF">TDUB1175_LOCUS6727</name>
</gene>
<accession>A0A7R9Z433</accession>
<dbReference type="EMBL" id="HBED01013482">
    <property type="protein sequence ID" value="CAD8304047.1"/>
    <property type="molecule type" value="Transcribed_RNA"/>
</dbReference>
<protein>
    <submittedName>
        <fullName evidence="2">Uncharacterized protein</fullName>
    </submittedName>
</protein>